<proteinExistence type="predicted"/>
<gene>
    <name evidence="1" type="ORF">EV420DRAFT_1487903</name>
</gene>
<accession>A0AA39MI42</accession>
<dbReference type="RefSeq" id="XP_060322051.1">
    <property type="nucleotide sequence ID" value="XM_060470578.1"/>
</dbReference>
<comment type="caution">
    <text evidence="1">The sequence shown here is derived from an EMBL/GenBank/DDBJ whole genome shotgun (WGS) entry which is preliminary data.</text>
</comment>
<keyword evidence="2" id="KW-1185">Reference proteome</keyword>
<dbReference type="GeneID" id="85354126"/>
<dbReference type="Proteomes" id="UP001175211">
    <property type="component" value="Unassembled WGS sequence"/>
</dbReference>
<dbReference type="AlphaFoldDB" id="A0AA39MI42"/>
<reference evidence="1" key="1">
    <citation type="submission" date="2023-06" db="EMBL/GenBank/DDBJ databases">
        <authorList>
            <consortium name="Lawrence Berkeley National Laboratory"/>
            <person name="Ahrendt S."/>
            <person name="Sahu N."/>
            <person name="Indic B."/>
            <person name="Wong-Bajracharya J."/>
            <person name="Merenyi Z."/>
            <person name="Ke H.-M."/>
            <person name="Monk M."/>
            <person name="Kocsube S."/>
            <person name="Drula E."/>
            <person name="Lipzen A."/>
            <person name="Balint B."/>
            <person name="Henrissat B."/>
            <person name="Andreopoulos B."/>
            <person name="Martin F.M."/>
            <person name="Harder C.B."/>
            <person name="Rigling D."/>
            <person name="Ford K.L."/>
            <person name="Foster G.D."/>
            <person name="Pangilinan J."/>
            <person name="Papanicolaou A."/>
            <person name="Barry K."/>
            <person name="LaButti K."/>
            <person name="Viragh M."/>
            <person name="Koriabine M."/>
            <person name="Yan M."/>
            <person name="Riley R."/>
            <person name="Champramary S."/>
            <person name="Plett K.L."/>
            <person name="Tsai I.J."/>
            <person name="Slot J."/>
            <person name="Sipos G."/>
            <person name="Plett J."/>
            <person name="Nagy L.G."/>
            <person name="Grigoriev I.V."/>
        </authorList>
    </citation>
    <scope>NUCLEOTIDE SEQUENCE</scope>
    <source>
        <strain evidence="1">CCBAS 213</strain>
    </source>
</reference>
<protein>
    <submittedName>
        <fullName evidence="1">Uncharacterized protein</fullName>
    </submittedName>
</protein>
<name>A0AA39MI42_ARMTA</name>
<organism evidence="1 2">
    <name type="scientific">Armillaria tabescens</name>
    <name type="common">Ringless honey mushroom</name>
    <name type="synonym">Agaricus tabescens</name>
    <dbReference type="NCBI Taxonomy" id="1929756"/>
    <lineage>
        <taxon>Eukaryota</taxon>
        <taxon>Fungi</taxon>
        <taxon>Dikarya</taxon>
        <taxon>Basidiomycota</taxon>
        <taxon>Agaricomycotina</taxon>
        <taxon>Agaricomycetes</taxon>
        <taxon>Agaricomycetidae</taxon>
        <taxon>Agaricales</taxon>
        <taxon>Marasmiineae</taxon>
        <taxon>Physalacriaceae</taxon>
        <taxon>Desarmillaria</taxon>
    </lineage>
</organism>
<evidence type="ECO:0000313" key="1">
    <source>
        <dbReference type="EMBL" id="KAK0435691.1"/>
    </source>
</evidence>
<dbReference type="EMBL" id="JAUEPS010000144">
    <property type="protein sequence ID" value="KAK0435691.1"/>
    <property type="molecule type" value="Genomic_DNA"/>
</dbReference>
<sequence length="304" mass="34933">MDEQFSKKAKVILKSGRPYFWAAFFEHRSITFTLVPIPLIESAQEYQTRDDVDVDYWLDTNVGMKELEDVFMVHYVPHMQWNGRDHNMALQLMGLYGEGNLLIMKLHSQTAIAHLVYEKDLYVHEENTTTSAYYHNVEHTMYQGALLGQLHFGMCMLGDVLFPMMHNNHWLRLGPTLRDSSGEILFNAQVNTLSGLFLRDQNKNLSSRGWIFEDEGHKQYLMLYADLQVVMSFVLHNISVDAPGCRLPDSSNEMGSQIHLPMTEDMLSESADFPVRVLVTLKKHLSASSRCEPFLGLRVTRRGA</sequence>
<evidence type="ECO:0000313" key="2">
    <source>
        <dbReference type="Proteomes" id="UP001175211"/>
    </source>
</evidence>